<evidence type="ECO:0000256" key="1">
    <source>
        <dbReference type="ARBA" id="ARBA00022679"/>
    </source>
</evidence>
<organism evidence="2 3">
    <name type="scientific">Candidatus Buchananbacteria bacterium CG10_big_fil_rev_8_21_14_0_10_33_19</name>
    <dbReference type="NCBI Taxonomy" id="1974525"/>
    <lineage>
        <taxon>Bacteria</taxon>
        <taxon>Candidatus Buchananiibacteriota</taxon>
    </lineage>
</organism>
<dbReference type="PANTHER" id="PTHR12788">
    <property type="entry name" value="PROTEIN-TYROSINE SULFOTRANSFERASE 2"/>
    <property type="match status" value="1"/>
</dbReference>
<proteinExistence type="predicted"/>
<accession>A0A2H0W4N7</accession>
<keyword evidence="1" id="KW-0808">Transferase</keyword>
<evidence type="ECO:0008006" key="4">
    <source>
        <dbReference type="Google" id="ProtNLM"/>
    </source>
</evidence>
<dbReference type="PANTHER" id="PTHR12788:SF8">
    <property type="entry name" value="PROTEIN-TYROSINE SULFOTRANSFERASE"/>
    <property type="match status" value="1"/>
</dbReference>
<dbReference type="Proteomes" id="UP000229056">
    <property type="component" value="Unassembled WGS sequence"/>
</dbReference>
<protein>
    <recommendedName>
        <fullName evidence="4">Sulfotransferase</fullName>
    </recommendedName>
</protein>
<evidence type="ECO:0000313" key="3">
    <source>
        <dbReference type="Proteomes" id="UP000229056"/>
    </source>
</evidence>
<dbReference type="SUPFAM" id="SSF52540">
    <property type="entry name" value="P-loop containing nucleoside triphosphate hydrolases"/>
    <property type="match status" value="1"/>
</dbReference>
<dbReference type="AlphaFoldDB" id="A0A2H0W4N7"/>
<reference evidence="3" key="1">
    <citation type="submission" date="2017-09" db="EMBL/GenBank/DDBJ databases">
        <title>Depth-based differentiation of microbial function through sediment-hosted aquifers and enrichment of novel symbionts in the deep terrestrial subsurface.</title>
        <authorList>
            <person name="Probst A.J."/>
            <person name="Ladd B."/>
            <person name="Jarett J.K."/>
            <person name="Geller-Mcgrath D.E."/>
            <person name="Sieber C.M.K."/>
            <person name="Emerson J.B."/>
            <person name="Anantharaman K."/>
            <person name="Thomas B.C."/>
            <person name="Malmstrom R."/>
            <person name="Stieglmeier M."/>
            <person name="Klingl A."/>
            <person name="Woyke T."/>
            <person name="Ryan C.M."/>
            <person name="Banfield J.F."/>
        </authorList>
    </citation>
    <scope>NUCLEOTIDE SEQUENCE [LARGE SCALE GENOMIC DNA]</scope>
</reference>
<dbReference type="Gene3D" id="3.40.50.300">
    <property type="entry name" value="P-loop containing nucleotide triphosphate hydrolases"/>
    <property type="match status" value="1"/>
</dbReference>
<dbReference type="GO" id="GO:0008476">
    <property type="term" value="F:protein-tyrosine sulfotransferase activity"/>
    <property type="evidence" value="ECO:0007669"/>
    <property type="project" value="InterPro"/>
</dbReference>
<name>A0A2H0W4N7_9BACT</name>
<gene>
    <name evidence="2" type="ORF">COT80_01975</name>
</gene>
<sequence>MKLTKAIESKRNSHNILWRFLVYTKDTLWKIINNHNSNYIISFVGGLIYKKQFKNLKTYCMFVGYPRSGHSLIGSILDAHPNMIISHELNTLKYLERGFKKYQIYYSIIRNSRNFNKINRTHTGYNYFVNNQWHGNFSKLTVIGDKLGCGTLYWIKERPWVINKFFKINANLKIKFIHVIRNPYDNITTMAKRENIPLAEATDWYFYLVDVIESIKKQKNKYKLNTPAERIFKMDI</sequence>
<dbReference type="EMBL" id="PEZY01000005">
    <property type="protein sequence ID" value="PIS06315.1"/>
    <property type="molecule type" value="Genomic_DNA"/>
</dbReference>
<dbReference type="InterPro" id="IPR026634">
    <property type="entry name" value="TPST-like"/>
</dbReference>
<evidence type="ECO:0000313" key="2">
    <source>
        <dbReference type="EMBL" id="PIS06315.1"/>
    </source>
</evidence>
<comment type="caution">
    <text evidence="2">The sequence shown here is derived from an EMBL/GenBank/DDBJ whole genome shotgun (WGS) entry which is preliminary data.</text>
</comment>
<dbReference type="InterPro" id="IPR027417">
    <property type="entry name" value="P-loop_NTPase"/>
</dbReference>